<evidence type="ECO:0000313" key="1">
    <source>
        <dbReference type="EMBL" id="SFB75302.1"/>
    </source>
</evidence>
<dbReference type="SUPFAM" id="SSF52540">
    <property type="entry name" value="P-loop containing nucleoside triphosphate hydrolases"/>
    <property type="match status" value="1"/>
</dbReference>
<dbReference type="STRING" id="34097.SAMN02745150_00619"/>
<reference evidence="2" key="1">
    <citation type="submission" date="2016-10" db="EMBL/GenBank/DDBJ databases">
        <authorList>
            <person name="Varghese N."/>
            <person name="Submissions S."/>
        </authorList>
    </citation>
    <scope>NUCLEOTIDE SEQUENCE [LARGE SCALE GENOMIC DNA]</scope>
    <source>
        <strain evidence="2">ATCC 43811</strain>
    </source>
</reference>
<sequence>MTKKTTLGEFRKKLPELLRNMHIQLNPKTSQKTHIKNTEKNFWYFFRNYLTHYAHQKSPQFHKEIINLLEEKHPYIAIAAPRGFSKSTLVSFAYVLWNAIFSKKHFILIISSTEDLATDLVQSILYEFQDNKPLKQDFCIEIKKVSQNDIIIGNTRILARGRQQSLRGFRYREHRPDLIILDDIEKDIEALSPIIFKNHWILFKEGLFLP</sequence>
<dbReference type="EMBL" id="FOKY01000002">
    <property type="protein sequence ID" value="SFB75302.1"/>
    <property type="molecule type" value="Genomic_DNA"/>
</dbReference>
<proteinExistence type="predicted"/>
<protein>
    <recommendedName>
        <fullName evidence="3">Terminase-like family protein</fullName>
    </recommendedName>
</protein>
<keyword evidence="2" id="KW-1185">Reference proteome</keyword>
<dbReference type="Proteomes" id="UP000240042">
    <property type="component" value="Unassembled WGS sequence"/>
</dbReference>
<accession>A0A1I1DLQ7</accession>
<dbReference type="AlphaFoldDB" id="A0A1I1DLQ7"/>
<dbReference type="OrthoDB" id="1327410at2"/>
<dbReference type="InterPro" id="IPR027417">
    <property type="entry name" value="P-loop_NTPase"/>
</dbReference>
<organism evidence="1 2">
    <name type="scientific">Brevinema andersonii</name>
    <dbReference type="NCBI Taxonomy" id="34097"/>
    <lineage>
        <taxon>Bacteria</taxon>
        <taxon>Pseudomonadati</taxon>
        <taxon>Spirochaetota</taxon>
        <taxon>Spirochaetia</taxon>
        <taxon>Brevinematales</taxon>
        <taxon>Brevinemataceae</taxon>
        <taxon>Brevinema</taxon>
    </lineage>
</organism>
<gene>
    <name evidence="1" type="ORF">SAMN02745150_00619</name>
</gene>
<dbReference type="Gene3D" id="3.40.50.300">
    <property type="entry name" value="P-loop containing nucleotide triphosphate hydrolases"/>
    <property type="match status" value="1"/>
</dbReference>
<evidence type="ECO:0000313" key="2">
    <source>
        <dbReference type="Proteomes" id="UP000240042"/>
    </source>
</evidence>
<evidence type="ECO:0008006" key="3">
    <source>
        <dbReference type="Google" id="ProtNLM"/>
    </source>
</evidence>
<dbReference type="RefSeq" id="WP_092318512.1">
    <property type="nucleotide sequence ID" value="NZ_FOKY01000002.1"/>
</dbReference>
<name>A0A1I1DLQ7_BREAD</name>